<evidence type="ECO:0000259" key="1">
    <source>
        <dbReference type="Pfam" id="PF13392"/>
    </source>
</evidence>
<dbReference type="GO" id="GO:0004519">
    <property type="term" value="F:endonuclease activity"/>
    <property type="evidence" value="ECO:0007669"/>
    <property type="project" value="InterPro"/>
</dbReference>
<name>A0A0F9DI59_9ZZZZ</name>
<dbReference type="AlphaFoldDB" id="A0A0F9DI59"/>
<dbReference type="Gene3D" id="3.90.75.10">
    <property type="entry name" value="Homing Intron 3 (I-ppo) Encoded Endonuclease, Chain A"/>
    <property type="match status" value="1"/>
</dbReference>
<dbReference type="Pfam" id="PF13392">
    <property type="entry name" value="HNH_3"/>
    <property type="match status" value="1"/>
</dbReference>
<accession>A0A0F9DI59</accession>
<dbReference type="InterPro" id="IPR044930">
    <property type="entry name" value="Homing_endonuclease_His-Me"/>
</dbReference>
<reference evidence="2" key="1">
    <citation type="journal article" date="2015" name="Nature">
        <title>Complex archaea that bridge the gap between prokaryotes and eukaryotes.</title>
        <authorList>
            <person name="Spang A."/>
            <person name="Saw J.H."/>
            <person name="Jorgensen S.L."/>
            <person name="Zaremba-Niedzwiedzka K."/>
            <person name="Martijn J."/>
            <person name="Lind A.E."/>
            <person name="van Eijk R."/>
            <person name="Schleper C."/>
            <person name="Guy L."/>
            <person name="Ettema T.J."/>
        </authorList>
    </citation>
    <scope>NUCLEOTIDE SEQUENCE</scope>
</reference>
<organism evidence="2">
    <name type="scientific">marine sediment metagenome</name>
    <dbReference type="NCBI Taxonomy" id="412755"/>
    <lineage>
        <taxon>unclassified sequences</taxon>
        <taxon>metagenomes</taxon>
        <taxon>ecological metagenomes</taxon>
    </lineage>
</organism>
<dbReference type="SUPFAM" id="SSF54060">
    <property type="entry name" value="His-Me finger endonucleases"/>
    <property type="match status" value="1"/>
</dbReference>
<dbReference type="InterPro" id="IPR003615">
    <property type="entry name" value="HNH_nuc"/>
</dbReference>
<sequence>MTTNMKMYTQSDIRRFYTKVAVAGPSDCWEWLGCRGDTGYGHFRFDGGMRHAHRFAFWFTTGVWPDNLLVCHSCDNPGCVNPAHLWLGTCKDNMHDAAKKGRMARLKGELNGFAKLTGKNVRQIRRRYKKGDVTLRQLGAEYGVSYGHMCDIVNKKCWQHI</sequence>
<gene>
    <name evidence="2" type="ORF">LCGC14_2196590</name>
</gene>
<protein>
    <recommendedName>
        <fullName evidence="1">HNH nuclease domain-containing protein</fullName>
    </recommendedName>
</protein>
<dbReference type="InterPro" id="IPR044925">
    <property type="entry name" value="His-Me_finger_sf"/>
</dbReference>
<comment type="caution">
    <text evidence="2">The sequence shown here is derived from an EMBL/GenBank/DDBJ whole genome shotgun (WGS) entry which is preliminary data.</text>
</comment>
<dbReference type="EMBL" id="LAZR01028858">
    <property type="protein sequence ID" value="KKL61309.1"/>
    <property type="molecule type" value="Genomic_DNA"/>
</dbReference>
<evidence type="ECO:0000313" key="2">
    <source>
        <dbReference type="EMBL" id="KKL61309.1"/>
    </source>
</evidence>
<proteinExistence type="predicted"/>
<feature type="domain" description="HNH nuclease" evidence="1">
    <location>
        <begin position="50"/>
        <end position="94"/>
    </location>
</feature>